<protein>
    <submittedName>
        <fullName evidence="3">Uncharacterized protein</fullName>
    </submittedName>
</protein>
<evidence type="ECO:0000313" key="4">
    <source>
        <dbReference type="Proteomes" id="UP000053259"/>
    </source>
</evidence>
<name>A0A0D2APG5_9PEZI</name>
<feature type="transmembrane region" description="Helical" evidence="2">
    <location>
        <begin position="278"/>
        <end position="300"/>
    </location>
</feature>
<feature type="transmembrane region" description="Helical" evidence="2">
    <location>
        <begin position="252"/>
        <end position="271"/>
    </location>
</feature>
<keyword evidence="4" id="KW-1185">Reference proteome</keyword>
<dbReference type="Proteomes" id="UP000053259">
    <property type="component" value="Unassembled WGS sequence"/>
</dbReference>
<dbReference type="RefSeq" id="XP_016218447.1">
    <property type="nucleotide sequence ID" value="XM_016353294.1"/>
</dbReference>
<proteinExistence type="predicted"/>
<dbReference type="AlphaFoldDB" id="A0A0D2APG5"/>
<keyword evidence="2" id="KW-1133">Transmembrane helix</keyword>
<dbReference type="VEuPathDB" id="FungiDB:PV09_00542"/>
<feature type="transmembrane region" description="Helical" evidence="2">
    <location>
        <begin position="49"/>
        <end position="74"/>
    </location>
</feature>
<feature type="region of interest" description="Disordered" evidence="1">
    <location>
        <begin position="380"/>
        <end position="399"/>
    </location>
</feature>
<evidence type="ECO:0000256" key="2">
    <source>
        <dbReference type="SAM" id="Phobius"/>
    </source>
</evidence>
<evidence type="ECO:0000256" key="1">
    <source>
        <dbReference type="SAM" id="MobiDB-lite"/>
    </source>
</evidence>
<dbReference type="InterPro" id="IPR040410">
    <property type="entry name" value="UPF0658_Golgi"/>
</dbReference>
<dbReference type="GeneID" id="27308515"/>
<feature type="transmembrane region" description="Helical" evidence="2">
    <location>
        <begin position="172"/>
        <end position="195"/>
    </location>
</feature>
<feature type="transmembrane region" description="Helical" evidence="2">
    <location>
        <begin position="216"/>
        <end position="240"/>
    </location>
</feature>
<evidence type="ECO:0000313" key="3">
    <source>
        <dbReference type="EMBL" id="KIW08578.1"/>
    </source>
</evidence>
<feature type="transmembrane region" description="Helical" evidence="2">
    <location>
        <begin position="320"/>
        <end position="341"/>
    </location>
</feature>
<dbReference type="GO" id="GO:0005794">
    <property type="term" value="C:Golgi apparatus"/>
    <property type="evidence" value="ECO:0007669"/>
    <property type="project" value="TreeGrafter"/>
</dbReference>
<dbReference type="PANTHER" id="PTHR34391">
    <property type="entry name" value="UPF0658 GOLGI APPARATUS MEMBRANE PROTEIN C1952.10C-RELATED"/>
    <property type="match status" value="1"/>
</dbReference>
<accession>A0A0D2APG5</accession>
<keyword evidence="2" id="KW-0472">Membrane</keyword>
<sequence length="399" mass="45215">MLPDQPKYYRQDFATHNAPAGGYLDRQGLASAGTSAGLKPSKMYIPNTFWTWTFMLVALIQAILSLSLEAYVFAKFQNGLIPAAQQQGGSDVKTIPTYLALLIFGFVYELLLVYDALRAKNTIQVIGIVAMNLAIMVYTAVQGDQIHDAFLYLTSLRLFLKNTNFWNDVRPYLIALPCLTALGTFLLAICAWKLYEEFAWTIYKQISADVRLKNRFLIYQIYIALLKFDFFLFLGFIIQFLVIVHNTSDAEFYLTVAALPVTLVMLLLAAWSTQREHLIGMIVTIFMYFVGLAYFIFKLVRMYAADSQRRSDYAPARKTLTIFAVITIVFLLITIVIACWCTRNFNKGLKPHISKSHVLRHADANADKLYMNDVRTNYTDAQTGLGPSNPSGGHRMEID</sequence>
<dbReference type="HOGENOM" id="CLU_029564_3_0_1"/>
<dbReference type="InParanoid" id="A0A0D2APG5"/>
<organism evidence="3 4">
    <name type="scientific">Verruconis gallopava</name>
    <dbReference type="NCBI Taxonomy" id="253628"/>
    <lineage>
        <taxon>Eukaryota</taxon>
        <taxon>Fungi</taxon>
        <taxon>Dikarya</taxon>
        <taxon>Ascomycota</taxon>
        <taxon>Pezizomycotina</taxon>
        <taxon>Dothideomycetes</taxon>
        <taxon>Pleosporomycetidae</taxon>
        <taxon>Venturiales</taxon>
        <taxon>Sympoventuriaceae</taxon>
        <taxon>Verruconis</taxon>
    </lineage>
</organism>
<dbReference type="PANTHER" id="PTHR34391:SF1">
    <property type="entry name" value="UPF0658 GOLGI APPARATUS MEMBRANE PROTEIN C1952.10C-RELATED"/>
    <property type="match status" value="1"/>
</dbReference>
<feature type="transmembrane region" description="Helical" evidence="2">
    <location>
        <begin position="121"/>
        <end position="141"/>
    </location>
</feature>
<feature type="compositionally biased region" description="Polar residues" evidence="1">
    <location>
        <begin position="380"/>
        <end position="391"/>
    </location>
</feature>
<reference evidence="3 4" key="1">
    <citation type="submission" date="2015-01" db="EMBL/GenBank/DDBJ databases">
        <title>The Genome Sequence of Ochroconis gallopava CBS43764.</title>
        <authorList>
            <consortium name="The Broad Institute Genomics Platform"/>
            <person name="Cuomo C."/>
            <person name="de Hoog S."/>
            <person name="Gorbushina A."/>
            <person name="Stielow B."/>
            <person name="Teixiera M."/>
            <person name="Abouelleil A."/>
            <person name="Chapman S.B."/>
            <person name="Priest M."/>
            <person name="Young S.K."/>
            <person name="Wortman J."/>
            <person name="Nusbaum C."/>
            <person name="Birren B."/>
        </authorList>
    </citation>
    <scope>NUCLEOTIDE SEQUENCE [LARGE SCALE GENOMIC DNA]</scope>
    <source>
        <strain evidence="3 4">CBS 43764</strain>
    </source>
</reference>
<dbReference type="OrthoDB" id="2448307at2759"/>
<keyword evidence="2" id="KW-0812">Transmembrane</keyword>
<feature type="transmembrane region" description="Helical" evidence="2">
    <location>
        <begin position="94"/>
        <end position="114"/>
    </location>
</feature>
<gene>
    <name evidence="3" type="ORF">PV09_00542</name>
</gene>
<dbReference type="EMBL" id="KN847530">
    <property type="protein sequence ID" value="KIW08578.1"/>
    <property type="molecule type" value="Genomic_DNA"/>
</dbReference>